<dbReference type="EMBL" id="ML208259">
    <property type="protein sequence ID" value="TFK77477.1"/>
    <property type="molecule type" value="Genomic_DNA"/>
</dbReference>
<name>A0ACD3BIK9_9AGAR</name>
<protein>
    <submittedName>
        <fullName evidence="1">Pali-domain-containing protein</fullName>
    </submittedName>
</protein>
<organism evidence="1 2">
    <name type="scientific">Pluteus cervinus</name>
    <dbReference type="NCBI Taxonomy" id="181527"/>
    <lineage>
        <taxon>Eukaryota</taxon>
        <taxon>Fungi</taxon>
        <taxon>Dikarya</taxon>
        <taxon>Basidiomycota</taxon>
        <taxon>Agaricomycotina</taxon>
        <taxon>Agaricomycetes</taxon>
        <taxon>Agaricomycetidae</taxon>
        <taxon>Agaricales</taxon>
        <taxon>Pluteineae</taxon>
        <taxon>Pluteaceae</taxon>
        <taxon>Pluteus</taxon>
    </lineage>
</organism>
<keyword evidence="2" id="KW-1185">Reference proteome</keyword>
<evidence type="ECO:0000313" key="2">
    <source>
        <dbReference type="Proteomes" id="UP000308600"/>
    </source>
</evidence>
<evidence type="ECO:0000313" key="1">
    <source>
        <dbReference type="EMBL" id="TFK77477.1"/>
    </source>
</evidence>
<gene>
    <name evidence="1" type="ORF">BDN72DRAFT_808323</name>
</gene>
<reference evidence="1 2" key="1">
    <citation type="journal article" date="2019" name="Nat. Ecol. Evol.">
        <title>Megaphylogeny resolves global patterns of mushroom evolution.</title>
        <authorList>
            <person name="Varga T."/>
            <person name="Krizsan K."/>
            <person name="Foldi C."/>
            <person name="Dima B."/>
            <person name="Sanchez-Garcia M."/>
            <person name="Sanchez-Ramirez S."/>
            <person name="Szollosi G.J."/>
            <person name="Szarkandi J.G."/>
            <person name="Papp V."/>
            <person name="Albert L."/>
            <person name="Andreopoulos W."/>
            <person name="Angelini C."/>
            <person name="Antonin V."/>
            <person name="Barry K.W."/>
            <person name="Bougher N.L."/>
            <person name="Buchanan P."/>
            <person name="Buyck B."/>
            <person name="Bense V."/>
            <person name="Catcheside P."/>
            <person name="Chovatia M."/>
            <person name="Cooper J."/>
            <person name="Damon W."/>
            <person name="Desjardin D."/>
            <person name="Finy P."/>
            <person name="Geml J."/>
            <person name="Haridas S."/>
            <person name="Hughes K."/>
            <person name="Justo A."/>
            <person name="Karasinski D."/>
            <person name="Kautmanova I."/>
            <person name="Kiss B."/>
            <person name="Kocsube S."/>
            <person name="Kotiranta H."/>
            <person name="LaButti K.M."/>
            <person name="Lechner B.E."/>
            <person name="Liimatainen K."/>
            <person name="Lipzen A."/>
            <person name="Lukacs Z."/>
            <person name="Mihaltcheva S."/>
            <person name="Morgado L.N."/>
            <person name="Niskanen T."/>
            <person name="Noordeloos M.E."/>
            <person name="Ohm R.A."/>
            <person name="Ortiz-Santana B."/>
            <person name="Ovrebo C."/>
            <person name="Racz N."/>
            <person name="Riley R."/>
            <person name="Savchenko A."/>
            <person name="Shiryaev A."/>
            <person name="Soop K."/>
            <person name="Spirin V."/>
            <person name="Szebenyi C."/>
            <person name="Tomsovsky M."/>
            <person name="Tulloss R.E."/>
            <person name="Uehling J."/>
            <person name="Grigoriev I.V."/>
            <person name="Vagvolgyi C."/>
            <person name="Papp T."/>
            <person name="Martin F.M."/>
            <person name="Miettinen O."/>
            <person name="Hibbett D.S."/>
            <person name="Nagy L.G."/>
        </authorList>
    </citation>
    <scope>NUCLEOTIDE SEQUENCE [LARGE SCALE GENOMIC DNA]</scope>
    <source>
        <strain evidence="1 2">NL-1719</strain>
    </source>
</reference>
<sequence>MGCIRPATPGFLVTLVATGLLAVVSFCVPYFKSVFFLKAVINVNNVTGAITFGTLGYCIEVGGSITCSKPTIGYELDINALVGNKLPIEIPQVVVKWLTYALALHIVALVLAAAASVFGLLAHVREMSMTCCSTFVSGFAAGIALLAFIFDIALFFIAKARINAVGSAQIGSAIWMTLAAWVLLFFSGCFYTIGRCCISSRKPKSDWEGRRDNEAPPYKSGTGGSSGSYIGAGKDGHEELRMDAIRTEAERKAAQKYAKSETGLPPLHEIQPLTARIEGDNVYLDTPYQDQVQRPGNGYPAGYAQAPIGTRTVDDYYQQNTAPAAYHPQRQNSGYATSQYAPTTYHEPIGPARTLSPQQSNGYLAPGTQQPYYGTGREYGHTAAGTSYHTASSHGQQPSSLSQYDAAPYDSHTQYQQPQHYQQPSTFNPDTYNQTAALSPSHSPSPPLGGQQAYAQHQPERSYTLGGDGYGGNAVPALPDHQQSYYPYPGDTQPQAASSIDYGIAHSDAPPGYEKGTSAVQGHWGKH</sequence>
<proteinExistence type="predicted"/>
<accession>A0ACD3BIK9</accession>
<dbReference type="Proteomes" id="UP000308600">
    <property type="component" value="Unassembled WGS sequence"/>
</dbReference>